<organism evidence="1 2">
    <name type="scientific">Paenibacillus agricola</name>
    <dbReference type="NCBI Taxonomy" id="2716264"/>
    <lineage>
        <taxon>Bacteria</taxon>
        <taxon>Bacillati</taxon>
        <taxon>Bacillota</taxon>
        <taxon>Bacilli</taxon>
        <taxon>Bacillales</taxon>
        <taxon>Paenibacillaceae</taxon>
        <taxon>Paenibacillus</taxon>
    </lineage>
</organism>
<proteinExistence type="predicted"/>
<evidence type="ECO:0008006" key="3">
    <source>
        <dbReference type="Google" id="ProtNLM"/>
    </source>
</evidence>
<dbReference type="EMBL" id="JAAOIW010000008">
    <property type="protein sequence ID" value="NHN32492.1"/>
    <property type="molecule type" value="Genomic_DNA"/>
</dbReference>
<reference evidence="1" key="1">
    <citation type="submission" date="2020-03" db="EMBL/GenBank/DDBJ databases">
        <title>Draft sequencing of Paenibacilllus sp. S3N08.</title>
        <authorList>
            <person name="Kim D.-U."/>
        </authorList>
    </citation>
    <scope>NUCLEOTIDE SEQUENCE</scope>
    <source>
        <strain evidence="1">S3N08</strain>
    </source>
</reference>
<evidence type="ECO:0000313" key="2">
    <source>
        <dbReference type="Proteomes" id="UP001165962"/>
    </source>
</evidence>
<gene>
    <name evidence="1" type="ORF">G9U52_21865</name>
</gene>
<evidence type="ECO:0000313" key="1">
    <source>
        <dbReference type="EMBL" id="NHN32492.1"/>
    </source>
</evidence>
<keyword evidence="2" id="KW-1185">Reference proteome</keyword>
<name>A0ABX0J8L5_9BACL</name>
<dbReference type="RefSeq" id="WP_166152776.1">
    <property type="nucleotide sequence ID" value="NZ_JAAOIW010000008.1"/>
</dbReference>
<dbReference type="Proteomes" id="UP001165962">
    <property type="component" value="Unassembled WGS sequence"/>
</dbReference>
<accession>A0ABX0J8L5</accession>
<sequence length="253" mass="28830">MLAQKLAEIHSSYGVYPEELLQNAKRNIISDINKISDLAYLAHFFNHYQSAYLSRCESPSPEIADLKGAARSIDLPFIGPDVVTSGKAKYMFVFEGSLQKANILSMTVLSCFWLIKDDKYYDAQMKRYWGRLDTYHRIKRELGITLEIAKQSYVVDSFRMGNKNGNRDTTRNRKLLEEEVKLLKPDLIILVGSTARDIVGTRMIKTDNKYVAVPFPANAVPTKTRESAPALYRQLKDTIELHESFPNIKNGLT</sequence>
<protein>
    <recommendedName>
        <fullName evidence="3">Uracil DNA glycosylase superfamily protein</fullName>
    </recommendedName>
</protein>
<comment type="caution">
    <text evidence="1">The sequence shown here is derived from an EMBL/GenBank/DDBJ whole genome shotgun (WGS) entry which is preliminary data.</text>
</comment>